<organism evidence="3 4">
    <name type="scientific">Bradyrhizobium xenonodulans</name>
    <dbReference type="NCBI Taxonomy" id="2736875"/>
    <lineage>
        <taxon>Bacteria</taxon>
        <taxon>Pseudomonadati</taxon>
        <taxon>Pseudomonadota</taxon>
        <taxon>Alphaproteobacteria</taxon>
        <taxon>Hyphomicrobiales</taxon>
        <taxon>Nitrobacteraceae</taxon>
        <taxon>Bradyrhizobium</taxon>
    </lineage>
</organism>
<dbReference type="RefSeq" id="WP_270162980.1">
    <property type="nucleotide sequence ID" value="NZ_CP089391.1"/>
</dbReference>
<accession>A0ABY7MGY7</accession>
<proteinExistence type="predicted"/>
<feature type="region of interest" description="Disordered" evidence="1">
    <location>
        <begin position="23"/>
        <end position="102"/>
    </location>
</feature>
<keyword evidence="4" id="KW-1185">Reference proteome</keyword>
<protein>
    <submittedName>
        <fullName evidence="3">Uncharacterized protein</fullName>
    </submittedName>
</protein>
<keyword evidence="2" id="KW-0732">Signal</keyword>
<gene>
    <name evidence="3" type="ORF">I3J27_32500</name>
</gene>
<dbReference type="Proteomes" id="UP001179614">
    <property type="component" value="Chromosome"/>
</dbReference>
<reference evidence="3" key="1">
    <citation type="submission" date="2021-12" db="EMBL/GenBank/DDBJ databases">
        <title>Bradyrhizobium xenonodulans sp. nov.</title>
        <authorList>
            <person name="Claassens R."/>
            <person name="Venter S.N."/>
            <person name="Beukes C.W."/>
            <person name="Stepkowski T."/>
            <person name="Steenkamp E.T."/>
        </authorList>
    </citation>
    <scope>NUCLEOTIDE SEQUENCE</scope>
    <source>
        <strain evidence="3">14AB</strain>
    </source>
</reference>
<name>A0ABY7MGY7_9BRAD</name>
<evidence type="ECO:0000256" key="1">
    <source>
        <dbReference type="SAM" id="MobiDB-lite"/>
    </source>
</evidence>
<feature type="chain" id="PRO_5047076825" evidence="2">
    <location>
        <begin position="25"/>
        <end position="102"/>
    </location>
</feature>
<evidence type="ECO:0000313" key="3">
    <source>
        <dbReference type="EMBL" id="WBL77690.1"/>
    </source>
</evidence>
<sequence length="102" mass="10084">MMKLVKTSVVACVLSALLAGQVLAQDPSTDAKSRGGMQGKSIQGGMNDDEDSTAQLGTADRKAGMKPVKNTKGAAGTTGIAPNKGAADGSSVGGTPTAGKRH</sequence>
<evidence type="ECO:0000256" key="2">
    <source>
        <dbReference type="SAM" id="SignalP"/>
    </source>
</evidence>
<feature type="signal peptide" evidence="2">
    <location>
        <begin position="1"/>
        <end position="24"/>
    </location>
</feature>
<evidence type="ECO:0000313" key="4">
    <source>
        <dbReference type="Proteomes" id="UP001179614"/>
    </source>
</evidence>
<dbReference type="EMBL" id="CP089391">
    <property type="protein sequence ID" value="WBL77690.1"/>
    <property type="molecule type" value="Genomic_DNA"/>
</dbReference>